<dbReference type="HOGENOM" id="CLU_053284_0_0_9"/>
<dbReference type="GO" id="GO:0019867">
    <property type="term" value="C:outer membrane"/>
    <property type="evidence" value="ECO:0007669"/>
    <property type="project" value="InterPro"/>
</dbReference>
<dbReference type="InterPro" id="IPR036908">
    <property type="entry name" value="RlpA-like_sf"/>
</dbReference>
<dbReference type="RefSeq" id="WP_004434024.1">
    <property type="nucleotide sequence ID" value="NZ_ADWW01000002.1"/>
</dbReference>
<dbReference type="EMBL" id="CP007739">
    <property type="protein sequence ID" value="AIE60053.1"/>
    <property type="molecule type" value="Genomic_DNA"/>
</dbReference>
<protein>
    <submittedName>
        <fullName evidence="3">YocH</fullName>
    </submittedName>
</protein>
<name>I3E8G1_BACMM</name>
<dbReference type="SUPFAM" id="SSF54106">
    <property type="entry name" value="LysM domain"/>
    <property type="match status" value="2"/>
</dbReference>
<dbReference type="CDD" id="cd22786">
    <property type="entry name" value="DPBB_YuiC-like"/>
    <property type="match status" value="1"/>
</dbReference>
<organism evidence="3 4">
    <name type="scientific">Bacillus methanolicus (strain MGA3 / ATCC 53907)</name>
    <dbReference type="NCBI Taxonomy" id="796606"/>
    <lineage>
        <taxon>Bacteria</taxon>
        <taxon>Bacillati</taxon>
        <taxon>Bacillota</taxon>
        <taxon>Bacilli</taxon>
        <taxon>Bacillales</taxon>
        <taxon>Bacillaceae</taxon>
        <taxon>Bacillus</taxon>
    </lineage>
</organism>
<sequence>MKKHLYSMVAAATISGVIGANAQAKEIVVKKGDTLWDFSQKYDVKVEDIKKWNGLSSDIIYPNQELEILPEKHYIVKSGDTLWDIARANGVTVQDLKTWNKLNSDLIIPGWNLVIYPTASGKVKTQAHSTHPAKAGHVQNKNTVVKSAMKTHPVQIKQTPVKAAVKTHPVQIKQTPVKTAVKTHPVQNKQTAAKTAVKSETAKAPVAKAAKVITVTATAYTADCGGCSGVTATGINLKANPNAKVISVDPSVIPLGSRVYVEGYGYATAADTGGAIKGHLIDVFIPSKEQAVQWGRKQVKVTILK</sequence>
<dbReference type="Pfam" id="PF01476">
    <property type="entry name" value="LysM"/>
    <property type="match status" value="2"/>
</dbReference>
<dbReference type="Gene3D" id="2.40.40.10">
    <property type="entry name" value="RlpA-like domain"/>
    <property type="match status" value="1"/>
</dbReference>
<feature type="domain" description="LysM" evidence="2">
    <location>
        <begin position="72"/>
        <end position="115"/>
    </location>
</feature>
<dbReference type="eggNOG" id="COG1388">
    <property type="taxonomic scope" value="Bacteria"/>
</dbReference>
<evidence type="ECO:0000256" key="1">
    <source>
        <dbReference type="ARBA" id="ARBA00022729"/>
    </source>
</evidence>
<evidence type="ECO:0000259" key="2">
    <source>
        <dbReference type="PROSITE" id="PS51782"/>
    </source>
</evidence>
<reference evidence="3 4" key="1">
    <citation type="journal article" date="2015" name="BMC Genomics">
        <title>Transcriptome analysis of thermophilic methylotrophic Bacillus methanolicus MGA3 using RNA-sequencing provides detailed insights into its previously uncharted transcriptional landscape.</title>
        <authorList>
            <person name="Irla M."/>
            <person name="Neshat A."/>
            <person name="Brautaset T."/>
            <person name="Ruckert C."/>
            <person name="Kalinowski J."/>
            <person name="Wendisch V.F."/>
        </authorList>
    </citation>
    <scope>NUCLEOTIDE SEQUENCE [LARGE SCALE GENOMIC DNA]</scope>
    <source>
        <strain evidence="4">MGA3 / ATCC 53907</strain>
    </source>
</reference>
<feature type="domain" description="LysM" evidence="2">
    <location>
        <begin position="25"/>
        <end position="68"/>
    </location>
</feature>
<dbReference type="PANTHER" id="PTHR39160:SF6">
    <property type="entry name" value="CELL WALL-BINDING PROTEIN YOCH"/>
    <property type="match status" value="1"/>
</dbReference>
<dbReference type="InterPro" id="IPR018392">
    <property type="entry name" value="LysM"/>
</dbReference>
<dbReference type="Gene3D" id="3.10.350.10">
    <property type="entry name" value="LysM domain"/>
    <property type="match status" value="2"/>
</dbReference>
<dbReference type="CDD" id="cd00118">
    <property type="entry name" value="LysM"/>
    <property type="match status" value="2"/>
</dbReference>
<evidence type="ECO:0000313" key="4">
    <source>
        <dbReference type="Proteomes" id="UP000027602"/>
    </source>
</evidence>
<dbReference type="PROSITE" id="PS51782">
    <property type="entry name" value="LYSM"/>
    <property type="match status" value="2"/>
</dbReference>
<proteinExistence type="predicted"/>
<accession>I3E8G1</accession>
<keyword evidence="1" id="KW-0732">Signal</keyword>
<evidence type="ECO:0000313" key="3">
    <source>
        <dbReference type="EMBL" id="AIE60053.1"/>
    </source>
</evidence>
<dbReference type="AlphaFoldDB" id="I3E8G1"/>
<dbReference type="Proteomes" id="UP000027602">
    <property type="component" value="Chromosome"/>
</dbReference>
<dbReference type="Pfam" id="PF06725">
    <property type="entry name" value="3D"/>
    <property type="match status" value="1"/>
</dbReference>
<dbReference type="InterPro" id="IPR036779">
    <property type="entry name" value="LysM_dom_sf"/>
</dbReference>
<dbReference type="GO" id="GO:0004553">
    <property type="term" value="F:hydrolase activity, hydrolyzing O-glycosyl compounds"/>
    <property type="evidence" value="ECO:0007669"/>
    <property type="project" value="InterPro"/>
</dbReference>
<dbReference type="PANTHER" id="PTHR39160">
    <property type="entry name" value="CELL WALL-BINDING PROTEIN YOCH"/>
    <property type="match status" value="1"/>
</dbReference>
<dbReference type="GO" id="GO:0009254">
    <property type="term" value="P:peptidoglycan turnover"/>
    <property type="evidence" value="ECO:0007669"/>
    <property type="project" value="InterPro"/>
</dbReference>
<keyword evidence="4" id="KW-1185">Reference proteome</keyword>
<gene>
    <name evidence="3" type="ORF">BMMGA3_08235</name>
</gene>
<dbReference type="KEGG" id="bmet:BMMGA3_08235"/>
<dbReference type="eggNOG" id="COG3584">
    <property type="taxonomic scope" value="Bacteria"/>
</dbReference>
<dbReference type="SUPFAM" id="SSF50685">
    <property type="entry name" value="Barwin-like endoglucanases"/>
    <property type="match status" value="1"/>
</dbReference>
<dbReference type="SMART" id="SM00257">
    <property type="entry name" value="LysM"/>
    <property type="match status" value="2"/>
</dbReference>
<dbReference type="STRING" id="796606.BMMGA3_08235"/>
<dbReference type="OrthoDB" id="9798935at2"/>
<dbReference type="InterPro" id="IPR051933">
    <property type="entry name" value="Resuscitation_pf_RpfB"/>
</dbReference>
<dbReference type="InterPro" id="IPR010611">
    <property type="entry name" value="3D_dom"/>
</dbReference>